<dbReference type="Proteomes" id="UP001152759">
    <property type="component" value="Chromosome 5"/>
</dbReference>
<keyword evidence="3" id="KW-1133">Transmembrane helix</keyword>
<feature type="compositionally biased region" description="Basic and acidic residues" evidence="2">
    <location>
        <begin position="825"/>
        <end position="838"/>
    </location>
</feature>
<keyword evidence="1" id="KW-0945">Host-virus interaction</keyword>
<feature type="region of interest" description="Disordered" evidence="2">
    <location>
        <begin position="22"/>
        <end position="141"/>
    </location>
</feature>
<keyword evidence="3" id="KW-0812">Transmembrane</keyword>
<dbReference type="PANTHER" id="PTHR13037">
    <property type="entry name" value="FORMIN"/>
    <property type="match status" value="1"/>
</dbReference>
<dbReference type="EMBL" id="OU963866">
    <property type="protein sequence ID" value="CAH0390197.1"/>
    <property type="molecule type" value="Genomic_DNA"/>
</dbReference>
<organism evidence="4 5">
    <name type="scientific">Bemisia tabaci</name>
    <name type="common">Sweetpotato whitefly</name>
    <name type="synonym">Aleurodes tabaci</name>
    <dbReference type="NCBI Taxonomy" id="7038"/>
    <lineage>
        <taxon>Eukaryota</taxon>
        <taxon>Metazoa</taxon>
        <taxon>Ecdysozoa</taxon>
        <taxon>Arthropoda</taxon>
        <taxon>Hexapoda</taxon>
        <taxon>Insecta</taxon>
        <taxon>Pterygota</taxon>
        <taxon>Neoptera</taxon>
        <taxon>Paraneoptera</taxon>
        <taxon>Hemiptera</taxon>
        <taxon>Sternorrhyncha</taxon>
        <taxon>Aleyrodoidea</taxon>
        <taxon>Aleyrodidae</taxon>
        <taxon>Aleyrodinae</taxon>
        <taxon>Bemisia</taxon>
    </lineage>
</organism>
<feature type="compositionally biased region" description="Basic and acidic residues" evidence="2">
    <location>
        <begin position="554"/>
        <end position="565"/>
    </location>
</feature>
<feature type="compositionally biased region" description="Pro residues" evidence="2">
    <location>
        <begin position="100"/>
        <end position="122"/>
    </location>
</feature>
<name>A0A9P0AFP1_BEMTA</name>
<protein>
    <submittedName>
        <fullName evidence="4">Uncharacterized protein</fullName>
    </submittedName>
</protein>
<feature type="region of interest" description="Disordered" evidence="2">
    <location>
        <begin position="393"/>
        <end position="468"/>
    </location>
</feature>
<feature type="region of interest" description="Disordered" evidence="2">
    <location>
        <begin position="811"/>
        <end position="840"/>
    </location>
</feature>
<keyword evidence="5" id="KW-1185">Reference proteome</keyword>
<feature type="region of interest" description="Disordered" evidence="2">
    <location>
        <begin position="547"/>
        <end position="573"/>
    </location>
</feature>
<feature type="region of interest" description="Disordered" evidence="2">
    <location>
        <begin position="1005"/>
        <end position="1033"/>
    </location>
</feature>
<feature type="region of interest" description="Disordered" evidence="2">
    <location>
        <begin position="237"/>
        <end position="275"/>
    </location>
</feature>
<feature type="region of interest" description="Disordered" evidence="2">
    <location>
        <begin position="697"/>
        <end position="727"/>
    </location>
</feature>
<feature type="compositionally biased region" description="Low complexity" evidence="2">
    <location>
        <begin position="49"/>
        <end position="70"/>
    </location>
</feature>
<reference evidence="4" key="1">
    <citation type="submission" date="2021-12" db="EMBL/GenBank/DDBJ databases">
        <authorList>
            <person name="King R."/>
        </authorList>
    </citation>
    <scope>NUCLEOTIDE SEQUENCE</scope>
</reference>
<feature type="compositionally biased region" description="Basic and acidic residues" evidence="2">
    <location>
        <begin position="715"/>
        <end position="727"/>
    </location>
</feature>
<accession>A0A9P0AFP1</accession>
<keyword evidence="3" id="KW-0472">Membrane</keyword>
<feature type="compositionally biased region" description="Basic and acidic residues" evidence="2">
    <location>
        <begin position="247"/>
        <end position="256"/>
    </location>
</feature>
<proteinExistence type="predicted"/>
<sequence>MRCRGLWSCWTAFYRNSTTWRTGTRTARWASRRRSDPSRPRRQRRQERAGAARQRPPGGRLPGGREPLARAPVRGRRLHEHEREANQIAPQLPRERPRHPAPGPPPPPAPDPDPEPPPPPPHAHNAYHAADQPDFPPPPEEAERIISTLLPRKEKNAKAALKGMKRFQSSLSFTNQEREEEAKKSIAMKGKNYVVGTGMMITLGVIFYANISVTASNDGSFHPTPRCGVRCRAERPKRRMNVGKGSRHTDEREPKTRHQRPYGWETDNASTPKAKRERYAHGGKKFGSLPYDGVVHFPPCVPGWLVRQGPGPLPPRTIPAAVGRHREVRRCDSADCDMDQSYGNGLKPLSELTDDELAAFSDDSLEDMAAPLQNAPSKRSSIAWEVPLNDPEEEALYTPGSTKVIGRRRRKSTDQSSNYSSGSMSRMRELDDWPDPPFSPSPRPDSRREDIYSHPMEFSPSDLTPSGTYVIRRGRKKERKAVLSVIHRDELPKPNANTGDLKRCSSTFDNIKSLLKEGLIDGLDETPPDFLPPSPPNMARVVSLPTLTIDEKDEDKLETDSDNKNQNRTLGLSLSSSSISADKFNDELDESMDLESLEPDINPAPSEHNSSDENKKLSKSCHASGNLVYHVNGDIYEDTETDKSESEVPNEETSKFKAQVDDSKFENAVNNVLDDPWCKATEVSQVQVIPVNGKSSLQRQEIRREGSEKSSLQRQESRREECEKSSLQRQELRREEFKKVNVKEKKESRKSEKPPCDFKVNVEVVQHEFGPLPPSPVEEEDDEYSDILHSTANMSLNKRKKADTLPEPFYRCVDSPSSTRISSRFAERPPEPPPHRDISMNSLKTRSVDAGFTRNHRNQFSGHRRDIPSERQTLPNDMPGPSQRKMFQKRNGHCSREESHMQNSCSLPETPIFSRGCDIPRTPHRRAPEVPGVVRTTPRLGMQTTGYLQRGMGTATGHGNGVMGNSLGQAMTGAELLRLAGGPGRGWYPRHRQPRPASVEHLDRLAHSPHPGAPWEANSARKPLTLPPNLTPKFFNRSPREALRRVTSLLIRNKEAMSSDSFAFRQSYVRTLKSALVTFCSFG</sequence>
<feature type="compositionally biased region" description="Basic and acidic residues" evidence="2">
    <location>
        <begin position="641"/>
        <end position="659"/>
    </location>
</feature>
<feature type="region of interest" description="Disordered" evidence="2">
    <location>
        <begin position="854"/>
        <end position="887"/>
    </location>
</feature>
<feature type="transmembrane region" description="Helical" evidence="3">
    <location>
        <begin position="193"/>
        <end position="211"/>
    </location>
</feature>
<evidence type="ECO:0000256" key="2">
    <source>
        <dbReference type="SAM" id="MobiDB-lite"/>
    </source>
</evidence>
<dbReference type="PANTHER" id="PTHR13037:SF24">
    <property type="entry name" value="POLYCOMB PROTEIN PCL-RELATED"/>
    <property type="match status" value="1"/>
</dbReference>
<evidence type="ECO:0000256" key="1">
    <source>
        <dbReference type="ARBA" id="ARBA00022581"/>
    </source>
</evidence>
<feature type="compositionally biased region" description="Low complexity" evidence="2">
    <location>
        <begin position="416"/>
        <end position="425"/>
    </location>
</feature>
<evidence type="ECO:0000313" key="5">
    <source>
        <dbReference type="Proteomes" id="UP001152759"/>
    </source>
</evidence>
<feature type="region of interest" description="Disordered" evidence="2">
    <location>
        <begin position="596"/>
        <end position="619"/>
    </location>
</feature>
<gene>
    <name evidence="4" type="ORF">BEMITA_LOCUS8940</name>
</gene>
<dbReference type="AlphaFoldDB" id="A0A9P0AFP1"/>
<evidence type="ECO:0000256" key="3">
    <source>
        <dbReference type="SAM" id="Phobius"/>
    </source>
</evidence>
<feature type="region of interest" description="Disordered" evidence="2">
    <location>
        <begin position="639"/>
        <end position="659"/>
    </location>
</feature>
<evidence type="ECO:0000313" key="4">
    <source>
        <dbReference type="EMBL" id="CAH0390197.1"/>
    </source>
</evidence>